<dbReference type="Proteomes" id="UP000597444">
    <property type="component" value="Unassembled WGS sequence"/>
</dbReference>
<evidence type="ECO:0000256" key="11">
    <source>
        <dbReference type="ARBA" id="ARBA00023303"/>
    </source>
</evidence>
<keyword evidence="11" id="KW-0407">Ion channel</keyword>
<evidence type="ECO:0000256" key="8">
    <source>
        <dbReference type="ARBA" id="ARBA00022989"/>
    </source>
</evidence>
<keyword evidence="15" id="KW-1185">Reference proteome</keyword>
<keyword evidence="7" id="KW-0630">Potassium</keyword>
<keyword evidence="6" id="KW-0631">Potassium channel</keyword>
<evidence type="ECO:0000313" key="15">
    <source>
        <dbReference type="Proteomes" id="UP000597444"/>
    </source>
</evidence>
<feature type="transmembrane region" description="Helical" evidence="13">
    <location>
        <begin position="177"/>
        <end position="205"/>
    </location>
</feature>
<keyword evidence="9" id="KW-0406">Ion transport</keyword>
<evidence type="ECO:0000256" key="3">
    <source>
        <dbReference type="ARBA" id="ARBA00022448"/>
    </source>
</evidence>
<organism evidence="14 15">
    <name type="scientific">Reticulibacter mediterranei</name>
    <dbReference type="NCBI Taxonomy" id="2778369"/>
    <lineage>
        <taxon>Bacteria</taxon>
        <taxon>Bacillati</taxon>
        <taxon>Chloroflexota</taxon>
        <taxon>Ktedonobacteria</taxon>
        <taxon>Ktedonobacterales</taxon>
        <taxon>Reticulibacteraceae</taxon>
        <taxon>Reticulibacter</taxon>
    </lineage>
</organism>
<sequence length="221" mass="24773">MRMHYNRFAGQSLERVAALSDGIFAVAMTLLVLNLTIPVLHERLTEQPLWASNVINSEGALLSALTPLLLHLLTYFMSFLTLGMFWVGQQTQLSHFTRSDRTLTWLHLLFLLTITLMPFSTALLAEFITYRVALIIYWLNLLLPGLALLGSIRYAWGAQLVKEEATSAVRAALERRIVVAQILYAIAVLLSIFNTYISIAIIVLLQLSSAIAGRFSPLNRL</sequence>
<evidence type="ECO:0000313" key="14">
    <source>
        <dbReference type="EMBL" id="GHO98317.1"/>
    </source>
</evidence>
<feature type="transmembrane region" description="Helical" evidence="13">
    <location>
        <begin position="60"/>
        <end position="87"/>
    </location>
</feature>
<reference evidence="14" key="1">
    <citation type="submission" date="2020-10" db="EMBL/GenBank/DDBJ databases">
        <title>Taxonomic study of unclassified bacteria belonging to the class Ktedonobacteria.</title>
        <authorList>
            <person name="Yabe S."/>
            <person name="Wang C.M."/>
            <person name="Zheng Y."/>
            <person name="Sakai Y."/>
            <person name="Cavaletti L."/>
            <person name="Monciardini P."/>
            <person name="Donadio S."/>
        </authorList>
    </citation>
    <scope>NUCLEOTIDE SEQUENCE</scope>
    <source>
        <strain evidence="14">ID150040</strain>
    </source>
</reference>
<evidence type="ECO:0008006" key="16">
    <source>
        <dbReference type="Google" id="ProtNLM"/>
    </source>
</evidence>
<comment type="similarity">
    <text evidence="2">Belongs to the TMEM175 family.</text>
</comment>
<comment type="subcellular location">
    <subcellularLocation>
        <location evidence="1">Membrane</location>
        <topology evidence="1">Multi-pass membrane protein</topology>
    </subcellularLocation>
</comment>
<dbReference type="AlphaFoldDB" id="A0A8J3N4K9"/>
<evidence type="ECO:0000256" key="5">
    <source>
        <dbReference type="ARBA" id="ARBA00022692"/>
    </source>
</evidence>
<name>A0A8J3N4K9_9CHLR</name>
<dbReference type="PANTHER" id="PTHR31462">
    <property type="entry name" value="ENDOSOMAL/LYSOSOMAL POTASSIUM CHANNEL TMEM175"/>
    <property type="match status" value="1"/>
</dbReference>
<dbReference type="RefSeq" id="WP_220209072.1">
    <property type="nucleotide sequence ID" value="NZ_BNJK01000002.1"/>
</dbReference>
<evidence type="ECO:0000256" key="12">
    <source>
        <dbReference type="ARBA" id="ARBA00034430"/>
    </source>
</evidence>
<feature type="transmembrane region" description="Helical" evidence="13">
    <location>
        <begin position="108"/>
        <end position="129"/>
    </location>
</feature>
<evidence type="ECO:0000256" key="7">
    <source>
        <dbReference type="ARBA" id="ARBA00022958"/>
    </source>
</evidence>
<keyword evidence="4" id="KW-0633">Potassium transport</keyword>
<feature type="transmembrane region" description="Helical" evidence="13">
    <location>
        <begin position="135"/>
        <end position="156"/>
    </location>
</feature>
<evidence type="ECO:0000256" key="4">
    <source>
        <dbReference type="ARBA" id="ARBA00022538"/>
    </source>
</evidence>
<dbReference type="EMBL" id="BNJK01000002">
    <property type="protein sequence ID" value="GHO98317.1"/>
    <property type="molecule type" value="Genomic_DNA"/>
</dbReference>
<comment type="caution">
    <text evidence="14">The sequence shown here is derived from an EMBL/GenBank/DDBJ whole genome shotgun (WGS) entry which is preliminary data.</text>
</comment>
<dbReference type="GO" id="GO:0016020">
    <property type="term" value="C:membrane"/>
    <property type="evidence" value="ECO:0007669"/>
    <property type="project" value="UniProtKB-SubCell"/>
</dbReference>
<dbReference type="GO" id="GO:0015252">
    <property type="term" value="F:proton channel activity"/>
    <property type="evidence" value="ECO:0007669"/>
    <property type="project" value="InterPro"/>
</dbReference>
<evidence type="ECO:0000256" key="1">
    <source>
        <dbReference type="ARBA" id="ARBA00004141"/>
    </source>
</evidence>
<evidence type="ECO:0000256" key="2">
    <source>
        <dbReference type="ARBA" id="ARBA00006920"/>
    </source>
</evidence>
<keyword evidence="10 13" id="KW-0472">Membrane</keyword>
<dbReference type="GO" id="GO:0005267">
    <property type="term" value="F:potassium channel activity"/>
    <property type="evidence" value="ECO:0007669"/>
    <property type="project" value="UniProtKB-KW"/>
</dbReference>
<proteinExistence type="inferred from homology"/>
<feature type="transmembrane region" description="Helical" evidence="13">
    <location>
        <begin position="21"/>
        <end position="40"/>
    </location>
</feature>
<accession>A0A8J3N4K9</accession>
<evidence type="ECO:0000256" key="13">
    <source>
        <dbReference type="SAM" id="Phobius"/>
    </source>
</evidence>
<protein>
    <recommendedName>
        <fullName evidence="16">DUF1211 domain-containing protein</fullName>
    </recommendedName>
</protein>
<comment type="catalytic activity">
    <reaction evidence="12">
        <text>K(+)(in) = K(+)(out)</text>
        <dbReference type="Rhea" id="RHEA:29463"/>
        <dbReference type="ChEBI" id="CHEBI:29103"/>
    </reaction>
</comment>
<keyword evidence="3" id="KW-0813">Transport</keyword>
<evidence type="ECO:0000256" key="10">
    <source>
        <dbReference type="ARBA" id="ARBA00023136"/>
    </source>
</evidence>
<dbReference type="PANTHER" id="PTHR31462:SF5">
    <property type="entry name" value="ENDOSOMAL_LYSOSOMAL PROTON CHANNEL TMEM175"/>
    <property type="match status" value="1"/>
</dbReference>
<gene>
    <name evidence="14" type="ORF">KSF_083650</name>
</gene>
<keyword evidence="5 13" id="KW-0812">Transmembrane</keyword>
<evidence type="ECO:0000256" key="9">
    <source>
        <dbReference type="ARBA" id="ARBA00023065"/>
    </source>
</evidence>
<dbReference type="InterPro" id="IPR010617">
    <property type="entry name" value="TMEM175-like"/>
</dbReference>
<keyword evidence="8 13" id="KW-1133">Transmembrane helix</keyword>
<dbReference type="Pfam" id="PF06736">
    <property type="entry name" value="TMEM175"/>
    <property type="match status" value="1"/>
</dbReference>
<evidence type="ECO:0000256" key="6">
    <source>
        <dbReference type="ARBA" id="ARBA00022826"/>
    </source>
</evidence>